<reference evidence="6 7" key="1">
    <citation type="submission" date="2016-11" db="EMBL/GenBank/DDBJ databases">
        <authorList>
            <person name="Jaros S."/>
            <person name="Januszkiewicz K."/>
            <person name="Wedrychowicz H."/>
        </authorList>
    </citation>
    <scope>NUCLEOTIDE SEQUENCE [LARGE SCALE GENOMIC DNA]</scope>
    <source>
        <strain evidence="6 7">DSM 16917</strain>
    </source>
</reference>
<evidence type="ECO:0000256" key="2">
    <source>
        <dbReference type="ARBA" id="ARBA00022679"/>
    </source>
</evidence>
<dbReference type="GO" id="GO:0032259">
    <property type="term" value="P:methylation"/>
    <property type="evidence" value="ECO:0007669"/>
    <property type="project" value="UniProtKB-KW"/>
</dbReference>
<keyword evidence="1 6" id="KW-0489">Methyltransferase</keyword>
<dbReference type="OrthoDB" id="9816043at2"/>
<dbReference type="Pfam" id="PF01555">
    <property type="entry name" value="N6_N4_Mtase"/>
    <property type="match status" value="1"/>
</dbReference>
<dbReference type="InterPro" id="IPR025745">
    <property type="entry name" value="Mrr-like_N_dom"/>
</dbReference>
<dbReference type="InterPro" id="IPR002941">
    <property type="entry name" value="DNA_methylase_N4/N6"/>
</dbReference>
<sequence>MHGMQPDLFDAVTDAYAACETPLSNTELYSAVADRLELDEAQRNEMGLFGQAQTQHNKFHHRVRWAQQALRDQGILTRVDRGQWTLTGKKRQQLHAIKQAKAVVAMSTSLGIAICCDSIDLLSRDIIDEPIALMISSPPYPLRVARAYGNPEVKEYIDWLMKVLKPIAKRLVKGGSMAINLGNDIFVQGSPQRSTYVERLLIRCEDELGLYKMDTLMWQSNKCPGPTTWAHVNRMQLHTSYEPILWLCNSPLDCFADNRRVLQPHSERMKKLMASGGQQHHSEHGDGAYVQPVGSFGRVTEGKIPTNTLKFSNYCPEGRAVNAEARTLGLPPHAAKYPQRLAEFLIGFLSRPSDLVVDPFGGTLTSGAAAQKLGRRWVCLEQTWEYIKQGFRRFAGDEDTWVNPAFANFNPHR</sequence>
<protein>
    <recommendedName>
        <fullName evidence="3">Methyltransferase</fullName>
        <ecNumber evidence="3">2.1.1.-</ecNumber>
    </recommendedName>
</protein>
<proteinExistence type="inferred from homology"/>
<evidence type="ECO:0000313" key="7">
    <source>
        <dbReference type="Proteomes" id="UP000184268"/>
    </source>
</evidence>
<evidence type="ECO:0000259" key="4">
    <source>
        <dbReference type="Pfam" id="PF01555"/>
    </source>
</evidence>
<dbReference type="InterPro" id="IPR001091">
    <property type="entry name" value="RM_Methyltransferase"/>
</dbReference>
<dbReference type="STRING" id="299255.SAMN02745129_2464"/>
<dbReference type="RefSeq" id="WP_073325784.1">
    <property type="nucleotide sequence ID" value="NZ_FQXG01000003.1"/>
</dbReference>
<evidence type="ECO:0000256" key="3">
    <source>
        <dbReference type="RuleBase" id="RU362026"/>
    </source>
</evidence>
<feature type="domain" description="DNA methylase N-4/N-6" evidence="4">
    <location>
        <begin position="132"/>
        <end position="389"/>
    </location>
</feature>
<dbReference type="EC" id="2.1.1.-" evidence="3"/>
<feature type="domain" description="Restriction system protein Mrr-like N-terminal" evidence="5">
    <location>
        <begin position="21"/>
        <end position="93"/>
    </location>
</feature>
<comment type="similarity">
    <text evidence="3">Belongs to the N(4)/N(6)-methyltransferase family.</text>
</comment>
<dbReference type="GO" id="GO:0003677">
    <property type="term" value="F:DNA binding"/>
    <property type="evidence" value="ECO:0007669"/>
    <property type="project" value="InterPro"/>
</dbReference>
<evidence type="ECO:0000256" key="1">
    <source>
        <dbReference type="ARBA" id="ARBA00022603"/>
    </source>
</evidence>
<dbReference type="InterPro" id="IPR029063">
    <property type="entry name" value="SAM-dependent_MTases_sf"/>
</dbReference>
<dbReference type="AlphaFoldDB" id="A0A1M5U9S9"/>
<accession>A0A1M5U9S9</accession>
<keyword evidence="7" id="KW-1185">Reference proteome</keyword>
<evidence type="ECO:0000313" key="6">
    <source>
        <dbReference type="EMBL" id="SHH59606.1"/>
    </source>
</evidence>
<dbReference type="Proteomes" id="UP000184268">
    <property type="component" value="Unassembled WGS sequence"/>
</dbReference>
<organism evidence="6 7">
    <name type="scientific">Ferrimonas marina</name>
    <dbReference type="NCBI Taxonomy" id="299255"/>
    <lineage>
        <taxon>Bacteria</taxon>
        <taxon>Pseudomonadati</taxon>
        <taxon>Pseudomonadota</taxon>
        <taxon>Gammaproteobacteria</taxon>
        <taxon>Alteromonadales</taxon>
        <taxon>Ferrimonadaceae</taxon>
        <taxon>Ferrimonas</taxon>
    </lineage>
</organism>
<gene>
    <name evidence="6" type="ORF">SAMN02745129_2464</name>
</gene>
<dbReference type="EMBL" id="FQXG01000003">
    <property type="protein sequence ID" value="SHH59606.1"/>
    <property type="molecule type" value="Genomic_DNA"/>
</dbReference>
<dbReference type="GO" id="GO:0008170">
    <property type="term" value="F:N-methyltransferase activity"/>
    <property type="evidence" value="ECO:0007669"/>
    <property type="project" value="InterPro"/>
</dbReference>
<name>A0A1M5U9S9_9GAMM</name>
<dbReference type="Gene3D" id="3.40.50.150">
    <property type="entry name" value="Vaccinia Virus protein VP39"/>
    <property type="match status" value="1"/>
</dbReference>
<dbReference type="SUPFAM" id="SSF53335">
    <property type="entry name" value="S-adenosyl-L-methionine-dependent methyltransferases"/>
    <property type="match status" value="1"/>
</dbReference>
<dbReference type="PRINTS" id="PR00508">
    <property type="entry name" value="S21N4MTFRASE"/>
</dbReference>
<keyword evidence="2 6" id="KW-0808">Transferase</keyword>
<dbReference type="Pfam" id="PF14338">
    <property type="entry name" value="Mrr_N"/>
    <property type="match status" value="1"/>
</dbReference>
<evidence type="ECO:0000259" key="5">
    <source>
        <dbReference type="Pfam" id="PF14338"/>
    </source>
</evidence>